<evidence type="ECO:0000256" key="7">
    <source>
        <dbReference type="ARBA" id="ARBA00023136"/>
    </source>
</evidence>
<gene>
    <name evidence="9" type="ORF">PGX00_08950</name>
</gene>
<dbReference type="Pfam" id="PF05128">
    <property type="entry name" value="DUF697"/>
    <property type="match status" value="1"/>
</dbReference>
<dbReference type="PANTHER" id="PTHR39342">
    <property type="entry name" value="UPF0283 MEMBRANE PROTEIN YCJF"/>
    <property type="match status" value="1"/>
</dbReference>
<feature type="transmembrane region" description="Helical" evidence="8">
    <location>
        <begin position="210"/>
        <end position="229"/>
    </location>
</feature>
<keyword evidence="3" id="KW-1003">Cell membrane</keyword>
<keyword evidence="4" id="KW-0997">Cell inner membrane</keyword>
<evidence type="ECO:0000313" key="10">
    <source>
        <dbReference type="Proteomes" id="UP001210678"/>
    </source>
</evidence>
<proteinExistence type="inferred from homology"/>
<evidence type="ECO:0000256" key="3">
    <source>
        <dbReference type="ARBA" id="ARBA00022475"/>
    </source>
</evidence>
<keyword evidence="6 8" id="KW-1133">Transmembrane helix</keyword>
<evidence type="ECO:0000256" key="1">
    <source>
        <dbReference type="ARBA" id="ARBA00004429"/>
    </source>
</evidence>
<feature type="transmembrane region" description="Helical" evidence="8">
    <location>
        <begin position="65"/>
        <end position="83"/>
    </location>
</feature>
<evidence type="ECO:0000313" key="9">
    <source>
        <dbReference type="EMBL" id="MDB1123777.1"/>
    </source>
</evidence>
<evidence type="ECO:0000256" key="4">
    <source>
        <dbReference type="ARBA" id="ARBA00022519"/>
    </source>
</evidence>
<keyword evidence="7 8" id="KW-0472">Membrane</keyword>
<keyword evidence="10" id="KW-1185">Reference proteome</keyword>
<dbReference type="InterPro" id="IPR021147">
    <property type="entry name" value="DUF697"/>
</dbReference>
<dbReference type="EMBL" id="JAQLOI010000001">
    <property type="protein sequence ID" value="MDB1123777.1"/>
    <property type="molecule type" value="Genomic_DNA"/>
</dbReference>
<reference evidence="9 10" key="1">
    <citation type="submission" date="2023-01" db="EMBL/GenBank/DDBJ databases">
        <title>Vibrio sp. KJ40-1 sp.nov, isolated from marine algae.</title>
        <authorList>
            <person name="Butt M."/>
            <person name="Kim J.M.J."/>
            <person name="Jeon C.O.C."/>
        </authorList>
    </citation>
    <scope>NUCLEOTIDE SEQUENCE [LARGE SCALE GENOMIC DNA]</scope>
    <source>
        <strain evidence="9 10">KJ40-1</strain>
    </source>
</reference>
<dbReference type="InterPro" id="IPR006507">
    <property type="entry name" value="UPF0283"/>
</dbReference>
<dbReference type="RefSeq" id="WP_272135407.1">
    <property type="nucleotide sequence ID" value="NZ_JAQLOI010000001.1"/>
</dbReference>
<evidence type="ECO:0000256" key="5">
    <source>
        <dbReference type="ARBA" id="ARBA00022692"/>
    </source>
</evidence>
<dbReference type="Proteomes" id="UP001210678">
    <property type="component" value="Unassembled WGS sequence"/>
</dbReference>
<dbReference type="PANTHER" id="PTHR39342:SF1">
    <property type="entry name" value="UPF0283 MEMBRANE PROTEIN YCJF"/>
    <property type="match status" value="1"/>
</dbReference>
<name>A0ABT4YQE7_9VIBR</name>
<protein>
    <submittedName>
        <fullName evidence="9">TIGR01620 family protein</fullName>
    </submittedName>
</protein>
<accession>A0ABT4YQE7</accession>
<feature type="transmembrane region" description="Helical" evidence="8">
    <location>
        <begin position="95"/>
        <end position="116"/>
    </location>
</feature>
<keyword evidence="5 8" id="KW-0812">Transmembrane</keyword>
<sequence>MTEYKTKKIFSESIDTPKQDDDELTVQTAFEEKVKFVPAEIEEENTEAAEDQLEFIIRPNKKHKWFGAGLVVAFAGLIGWQAVDSVITAVQSSDWLSVGWSIFVASIASLGISAIGKELLKLRRLRHHFSIHEQSEELLQSSGLGKGKPFCEKLAKESGISDVNPSFTRWQKAINDSHSDAEVLQMYEGMVITKQDQQAKAIVAKLSTEAAVLVAVSPLAIADILLVAWRNFKLIDDLANVYGVELGYWSRLKLFKLVLVNMAAAGATEVATDASMDLLSMDLAGKVSARVAQGFGVGILTARLGLRAMSLLRPIPWNQESKVRLGEIRKILLVKLKNTL</sequence>
<evidence type="ECO:0000256" key="2">
    <source>
        <dbReference type="ARBA" id="ARBA00008255"/>
    </source>
</evidence>
<comment type="caution">
    <text evidence="9">The sequence shown here is derived from an EMBL/GenBank/DDBJ whole genome shotgun (WGS) entry which is preliminary data.</text>
</comment>
<dbReference type="NCBIfam" id="TIGR01620">
    <property type="entry name" value="hyp_HI0043"/>
    <property type="match status" value="1"/>
</dbReference>
<organism evidence="9 10">
    <name type="scientific">Vibrio algarum</name>
    <dbReference type="NCBI Taxonomy" id="3020714"/>
    <lineage>
        <taxon>Bacteria</taxon>
        <taxon>Pseudomonadati</taxon>
        <taxon>Pseudomonadota</taxon>
        <taxon>Gammaproteobacteria</taxon>
        <taxon>Vibrionales</taxon>
        <taxon>Vibrionaceae</taxon>
        <taxon>Vibrio</taxon>
    </lineage>
</organism>
<comment type="similarity">
    <text evidence="2">Belongs to the UPF0283 family.</text>
</comment>
<evidence type="ECO:0000256" key="6">
    <source>
        <dbReference type="ARBA" id="ARBA00022989"/>
    </source>
</evidence>
<comment type="subcellular location">
    <subcellularLocation>
        <location evidence="1">Cell inner membrane</location>
        <topology evidence="1">Multi-pass membrane protein</topology>
    </subcellularLocation>
</comment>
<evidence type="ECO:0000256" key="8">
    <source>
        <dbReference type="SAM" id="Phobius"/>
    </source>
</evidence>